<evidence type="ECO:0000256" key="4">
    <source>
        <dbReference type="ARBA" id="ARBA00022481"/>
    </source>
</evidence>
<gene>
    <name evidence="7" type="primary">prfA</name>
    <name evidence="11" type="ORF">ENI34_09295</name>
</gene>
<dbReference type="Gene3D" id="3.30.160.20">
    <property type="match status" value="1"/>
</dbReference>
<dbReference type="GO" id="GO:0005829">
    <property type="term" value="C:cytosol"/>
    <property type="evidence" value="ECO:0007669"/>
    <property type="project" value="UniProtKB-ARBA"/>
</dbReference>
<dbReference type="InterPro" id="IPR000352">
    <property type="entry name" value="Pep_chain_release_fac_I"/>
</dbReference>
<organism evidence="11 12">
    <name type="scientific">candidate division WOR-3 bacterium</name>
    <dbReference type="NCBI Taxonomy" id="2052148"/>
    <lineage>
        <taxon>Bacteria</taxon>
        <taxon>Bacteria division WOR-3</taxon>
    </lineage>
</organism>
<feature type="coiled-coil region" evidence="9">
    <location>
        <begin position="35"/>
        <end position="104"/>
    </location>
</feature>
<evidence type="ECO:0000313" key="12">
    <source>
        <dbReference type="Proteomes" id="UP000885826"/>
    </source>
</evidence>
<keyword evidence="4 7" id="KW-0488">Methylation</keyword>
<feature type="domain" description="Prokaryotic-type class I peptide chain release factors" evidence="10">
    <location>
        <begin position="229"/>
        <end position="245"/>
    </location>
</feature>
<evidence type="ECO:0000256" key="1">
    <source>
        <dbReference type="ARBA" id="ARBA00002986"/>
    </source>
</evidence>
<evidence type="ECO:0000256" key="8">
    <source>
        <dbReference type="NCBIfam" id="TIGR00019"/>
    </source>
</evidence>
<comment type="function">
    <text evidence="1 7">Peptide chain release factor 1 directs the termination of translation in response to the peptide chain termination codons UAG and UAA.</text>
</comment>
<dbReference type="Gene3D" id="6.10.140.1950">
    <property type="match status" value="1"/>
</dbReference>
<feature type="modified residue" description="N5-methylglutamine" evidence="7">
    <location>
        <position position="236"/>
    </location>
</feature>
<dbReference type="InterPro" id="IPR004373">
    <property type="entry name" value="RF-1"/>
</dbReference>
<evidence type="ECO:0000256" key="3">
    <source>
        <dbReference type="ARBA" id="ARBA00010835"/>
    </source>
</evidence>
<feature type="coiled-coil region" evidence="9">
    <location>
        <begin position="272"/>
        <end position="299"/>
    </location>
</feature>
<evidence type="ECO:0000256" key="6">
    <source>
        <dbReference type="ARBA" id="ARBA00022917"/>
    </source>
</evidence>
<dbReference type="Pfam" id="PF00472">
    <property type="entry name" value="RF-1"/>
    <property type="match status" value="1"/>
</dbReference>
<dbReference type="Gene3D" id="3.30.70.1660">
    <property type="match status" value="1"/>
</dbReference>
<dbReference type="PROSITE" id="PS00745">
    <property type="entry name" value="RF_PROK_I"/>
    <property type="match status" value="1"/>
</dbReference>
<sequence length="356" mass="41245">MRREYLQKRKEEESRFKELSVLLTKAEVLKNHKEYAALSKEYKKLEQLIQRYEQHDKLLKEIEDVKKILNSDDGELKELAAVELENLKKKVKNIEFEIDELSNPDYEEYKKNCIIELRAGTGGDEASLFAADLFRMYTKYIEKKGLKFEVLSSHHSDIGGYKEIIFLVSGENAYKLFHFEKGVHRVQRVPITETGGRIHTSTVTVAVLPEIEETQFEINPNDLKIDTFRAGGHGGQNVNKVSSAVRITHIPSGIVVSCQDERSQHKNRVRAMKILRARLAAIEQEKRQKEIEKQRRQQVGTGERSEKIRTYNFPQNRVTDHRIGLSLYNLDNILEGDLDPIIKSLEEYEKRSSTSK</sequence>
<dbReference type="SMART" id="SM00937">
    <property type="entry name" value="PCRF"/>
    <property type="match status" value="1"/>
</dbReference>
<comment type="caution">
    <text evidence="11">The sequence shown here is derived from an EMBL/GenBank/DDBJ whole genome shotgun (WGS) entry which is preliminary data.</text>
</comment>
<evidence type="ECO:0000256" key="7">
    <source>
        <dbReference type="HAMAP-Rule" id="MF_00093"/>
    </source>
</evidence>
<name>A0A9C9EP89_UNCW3</name>
<accession>A0A9C9EP89</accession>
<dbReference type="PANTHER" id="PTHR43804:SF7">
    <property type="entry name" value="LD18447P"/>
    <property type="match status" value="1"/>
</dbReference>
<dbReference type="GO" id="GO:0016149">
    <property type="term" value="F:translation release factor activity, codon specific"/>
    <property type="evidence" value="ECO:0007669"/>
    <property type="project" value="UniProtKB-UniRule"/>
</dbReference>
<dbReference type="FunFam" id="3.30.70.1660:FF:000004">
    <property type="entry name" value="Peptide chain release factor 1"/>
    <property type="match status" value="1"/>
</dbReference>
<dbReference type="NCBIfam" id="NF001859">
    <property type="entry name" value="PRK00591.1"/>
    <property type="match status" value="1"/>
</dbReference>
<comment type="similarity">
    <text evidence="3 7">Belongs to the prokaryotic/mitochondrial release factor family.</text>
</comment>
<dbReference type="NCBIfam" id="TIGR00019">
    <property type="entry name" value="prfA"/>
    <property type="match status" value="1"/>
</dbReference>
<evidence type="ECO:0000259" key="10">
    <source>
        <dbReference type="PROSITE" id="PS00745"/>
    </source>
</evidence>
<dbReference type="InterPro" id="IPR005139">
    <property type="entry name" value="PCRF"/>
</dbReference>
<evidence type="ECO:0000256" key="9">
    <source>
        <dbReference type="SAM" id="Coils"/>
    </source>
</evidence>
<dbReference type="InterPro" id="IPR050057">
    <property type="entry name" value="Prokaryotic/Mito_RF"/>
</dbReference>
<dbReference type="FunFam" id="3.30.70.1660:FF:000002">
    <property type="entry name" value="Peptide chain release factor 1"/>
    <property type="match status" value="1"/>
</dbReference>
<keyword evidence="6 7" id="KW-0648">Protein biosynthesis</keyword>
<dbReference type="SUPFAM" id="SSF75620">
    <property type="entry name" value="Release factor"/>
    <property type="match status" value="1"/>
</dbReference>
<dbReference type="FunFam" id="3.30.160.20:FF:000004">
    <property type="entry name" value="Peptide chain release factor 1"/>
    <property type="match status" value="1"/>
</dbReference>
<dbReference type="InterPro" id="IPR045853">
    <property type="entry name" value="Pep_chain_release_fac_I_sf"/>
</dbReference>
<protein>
    <recommendedName>
        <fullName evidence="7 8">Peptide chain release factor 1</fullName>
        <shortName evidence="7">RF-1</shortName>
    </recommendedName>
</protein>
<dbReference type="PANTHER" id="PTHR43804">
    <property type="entry name" value="LD18447P"/>
    <property type="match status" value="1"/>
</dbReference>
<comment type="subcellular location">
    <subcellularLocation>
        <location evidence="2 7">Cytoplasm</location>
    </subcellularLocation>
</comment>
<evidence type="ECO:0000256" key="2">
    <source>
        <dbReference type="ARBA" id="ARBA00004496"/>
    </source>
</evidence>
<dbReference type="EMBL" id="DRIG01000095">
    <property type="protein sequence ID" value="HEC79312.1"/>
    <property type="molecule type" value="Genomic_DNA"/>
</dbReference>
<evidence type="ECO:0000256" key="5">
    <source>
        <dbReference type="ARBA" id="ARBA00022490"/>
    </source>
</evidence>
<dbReference type="AlphaFoldDB" id="A0A9C9EP89"/>
<evidence type="ECO:0000313" key="11">
    <source>
        <dbReference type="EMBL" id="HEC79312.1"/>
    </source>
</evidence>
<keyword evidence="5 7" id="KW-0963">Cytoplasm</keyword>
<dbReference type="Proteomes" id="UP000885826">
    <property type="component" value="Unassembled WGS sequence"/>
</dbReference>
<dbReference type="Pfam" id="PF03462">
    <property type="entry name" value="PCRF"/>
    <property type="match status" value="1"/>
</dbReference>
<proteinExistence type="inferred from homology"/>
<keyword evidence="9" id="KW-0175">Coiled coil</keyword>
<dbReference type="HAMAP" id="MF_00093">
    <property type="entry name" value="Rel_fac_1"/>
    <property type="match status" value="1"/>
</dbReference>
<reference evidence="11" key="1">
    <citation type="journal article" date="2020" name="mSystems">
        <title>Genome- and Community-Level Interaction Insights into Carbon Utilization and Element Cycling Functions of Hydrothermarchaeota in Hydrothermal Sediment.</title>
        <authorList>
            <person name="Zhou Z."/>
            <person name="Liu Y."/>
            <person name="Xu W."/>
            <person name="Pan J."/>
            <person name="Luo Z.H."/>
            <person name="Li M."/>
        </authorList>
    </citation>
    <scope>NUCLEOTIDE SEQUENCE</scope>
    <source>
        <strain evidence="11">HyVt-388</strain>
    </source>
</reference>
<comment type="PTM">
    <text evidence="7">Methylated by PrmC. Methylation increases the termination efficiency of RF1.</text>
</comment>